<dbReference type="EMBL" id="MCFF01000074">
    <property type="protein sequence ID" value="ORY97078.1"/>
    <property type="molecule type" value="Genomic_DNA"/>
</dbReference>
<comment type="caution">
    <text evidence="12">The sequence shown here is derived from an EMBL/GenBank/DDBJ whole genome shotgun (WGS) entry which is preliminary data.</text>
</comment>
<dbReference type="Gene3D" id="3.30.379.10">
    <property type="entry name" value="Chitobiase/beta-hexosaminidase domain 2-like"/>
    <property type="match status" value="1"/>
</dbReference>
<evidence type="ECO:0000313" key="12">
    <source>
        <dbReference type="EMBL" id="ORY97078.1"/>
    </source>
</evidence>
<dbReference type="GO" id="GO:0016020">
    <property type="term" value="C:membrane"/>
    <property type="evidence" value="ECO:0007669"/>
    <property type="project" value="TreeGrafter"/>
</dbReference>
<comment type="catalytic activity">
    <reaction evidence="1 7">
        <text>Hydrolysis of terminal non-reducing N-acetyl-D-hexosamine residues in N-acetyl-beta-D-hexosaminides.</text>
        <dbReference type="EC" id="3.2.1.52"/>
    </reaction>
</comment>
<evidence type="ECO:0000256" key="4">
    <source>
        <dbReference type="ARBA" id="ARBA00022801"/>
    </source>
</evidence>
<dbReference type="InterPro" id="IPR029019">
    <property type="entry name" value="HEX_eukaryotic_N"/>
</dbReference>
<dbReference type="PANTHER" id="PTHR22600:SF26">
    <property type="entry name" value="BETA-N-ACETYLHEXOSAMINIDASE"/>
    <property type="match status" value="1"/>
</dbReference>
<gene>
    <name evidence="12" type="ORF">BCR41DRAFT_390629</name>
</gene>
<dbReference type="SUPFAM" id="SSF55545">
    <property type="entry name" value="beta-N-acetylhexosaminidase-like domain"/>
    <property type="match status" value="1"/>
</dbReference>
<feature type="active site" description="Proton donor" evidence="8">
    <location>
        <position position="351"/>
    </location>
</feature>
<dbReference type="Pfam" id="PF14845">
    <property type="entry name" value="Glycohydro_20b2"/>
    <property type="match status" value="1"/>
</dbReference>
<dbReference type="InterPro" id="IPR015883">
    <property type="entry name" value="Glyco_hydro_20_cat"/>
</dbReference>
<dbReference type="AlphaFoldDB" id="A0A1Y2G677"/>
<feature type="signal peptide" evidence="9">
    <location>
        <begin position="1"/>
        <end position="20"/>
    </location>
</feature>
<comment type="similarity">
    <text evidence="2 7">Belongs to the glycosyl hydrolase 20 family.</text>
</comment>
<evidence type="ECO:0000259" key="11">
    <source>
        <dbReference type="Pfam" id="PF14845"/>
    </source>
</evidence>
<keyword evidence="6 7" id="KW-0326">Glycosidase</keyword>
<dbReference type="SUPFAM" id="SSF51445">
    <property type="entry name" value="(Trans)glycosidases"/>
    <property type="match status" value="1"/>
</dbReference>
<evidence type="ECO:0000256" key="3">
    <source>
        <dbReference type="ARBA" id="ARBA00022729"/>
    </source>
</evidence>
<dbReference type="Pfam" id="PF00728">
    <property type="entry name" value="Glyco_hydro_20"/>
    <property type="match status" value="1"/>
</dbReference>
<reference evidence="12 13" key="1">
    <citation type="submission" date="2016-07" db="EMBL/GenBank/DDBJ databases">
        <title>Pervasive Adenine N6-methylation of Active Genes in Fungi.</title>
        <authorList>
            <consortium name="DOE Joint Genome Institute"/>
            <person name="Mondo S.J."/>
            <person name="Dannebaum R.O."/>
            <person name="Kuo R.C."/>
            <person name="Labutti K."/>
            <person name="Haridas S."/>
            <person name="Kuo A."/>
            <person name="Salamov A."/>
            <person name="Ahrendt S.R."/>
            <person name="Lipzen A."/>
            <person name="Sullivan W."/>
            <person name="Andreopoulos W.B."/>
            <person name="Clum A."/>
            <person name="Lindquist E."/>
            <person name="Daum C."/>
            <person name="Ramamoorthy G.K."/>
            <person name="Gryganskyi A."/>
            <person name="Culley D."/>
            <person name="Magnuson J.K."/>
            <person name="James T.Y."/>
            <person name="O'Malley M.A."/>
            <person name="Stajich J.E."/>
            <person name="Spatafora J.W."/>
            <person name="Visel A."/>
            <person name="Grigoriev I.V."/>
        </authorList>
    </citation>
    <scope>NUCLEOTIDE SEQUENCE [LARGE SCALE GENOMIC DNA]</scope>
    <source>
        <strain evidence="12 13">NRRL 3116</strain>
    </source>
</reference>
<dbReference type="InterPro" id="IPR029018">
    <property type="entry name" value="Hex-like_dom2"/>
</dbReference>
<evidence type="ECO:0000256" key="1">
    <source>
        <dbReference type="ARBA" id="ARBA00001231"/>
    </source>
</evidence>
<keyword evidence="13" id="KW-1185">Reference proteome</keyword>
<feature type="chain" id="PRO_5013164037" description="Beta-hexosaminidase" evidence="9">
    <location>
        <begin position="21"/>
        <end position="621"/>
    </location>
</feature>
<evidence type="ECO:0000313" key="13">
    <source>
        <dbReference type="Proteomes" id="UP000193648"/>
    </source>
</evidence>
<proteinExistence type="inferred from homology"/>
<dbReference type="GO" id="GO:0016231">
    <property type="term" value="F:beta-N-acetylglucosaminidase activity"/>
    <property type="evidence" value="ECO:0007669"/>
    <property type="project" value="TreeGrafter"/>
</dbReference>
<dbReference type="PANTHER" id="PTHR22600">
    <property type="entry name" value="BETA-HEXOSAMINIDASE"/>
    <property type="match status" value="1"/>
</dbReference>
<evidence type="ECO:0000256" key="8">
    <source>
        <dbReference type="PIRSR" id="PIRSR001093-1"/>
    </source>
</evidence>
<organism evidence="12 13">
    <name type="scientific">Lobosporangium transversale</name>
    <dbReference type="NCBI Taxonomy" id="64571"/>
    <lineage>
        <taxon>Eukaryota</taxon>
        <taxon>Fungi</taxon>
        <taxon>Fungi incertae sedis</taxon>
        <taxon>Mucoromycota</taxon>
        <taxon>Mortierellomycotina</taxon>
        <taxon>Mortierellomycetes</taxon>
        <taxon>Mortierellales</taxon>
        <taxon>Mortierellaceae</taxon>
        <taxon>Lobosporangium</taxon>
    </lineage>
</organism>
<dbReference type="Gene3D" id="3.20.20.80">
    <property type="entry name" value="Glycosidases"/>
    <property type="match status" value="1"/>
</dbReference>
<keyword evidence="5" id="KW-0325">Glycoprotein</keyword>
<evidence type="ECO:0000256" key="5">
    <source>
        <dbReference type="ARBA" id="ARBA00023180"/>
    </source>
</evidence>
<dbReference type="GO" id="GO:0030203">
    <property type="term" value="P:glycosaminoglycan metabolic process"/>
    <property type="evidence" value="ECO:0007669"/>
    <property type="project" value="TreeGrafter"/>
</dbReference>
<evidence type="ECO:0000256" key="9">
    <source>
        <dbReference type="SAM" id="SignalP"/>
    </source>
</evidence>
<dbReference type="Proteomes" id="UP000193648">
    <property type="component" value="Unassembled WGS sequence"/>
</dbReference>
<feature type="domain" description="Beta-hexosaminidase eukaryotic type N-terminal" evidence="11">
    <location>
        <begin position="25"/>
        <end position="164"/>
    </location>
</feature>
<dbReference type="OrthoDB" id="428480at2759"/>
<protein>
    <recommendedName>
        <fullName evidence="7">Beta-hexosaminidase</fullName>
        <ecNumber evidence="7">3.2.1.52</ecNumber>
    </recommendedName>
</protein>
<evidence type="ECO:0000256" key="6">
    <source>
        <dbReference type="ARBA" id="ARBA00023295"/>
    </source>
</evidence>
<accession>A0A1Y2G677</accession>
<dbReference type="InterPro" id="IPR025705">
    <property type="entry name" value="Beta_hexosaminidase_sua/sub"/>
</dbReference>
<dbReference type="PIRSF" id="PIRSF001093">
    <property type="entry name" value="B-hxosamndse_ab_euk"/>
    <property type="match status" value="1"/>
</dbReference>
<dbReference type="STRING" id="64571.A0A1Y2G677"/>
<evidence type="ECO:0000256" key="7">
    <source>
        <dbReference type="PIRNR" id="PIRNR001093"/>
    </source>
</evidence>
<name>A0A1Y2G677_9FUNG</name>
<dbReference type="InParanoid" id="A0A1Y2G677"/>
<feature type="domain" description="Glycoside hydrolase family 20 catalytic" evidence="10">
    <location>
        <begin position="187"/>
        <end position="564"/>
    </location>
</feature>
<dbReference type="GO" id="GO:0005975">
    <property type="term" value="P:carbohydrate metabolic process"/>
    <property type="evidence" value="ECO:0007669"/>
    <property type="project" value="InterPro"/>
</dbReference>
<dbReference type="InterPro" id="IPR017853">
    <property type="entry name" value="GH"/>
</dbReference>
<keyword evidence="3 9" id="KW-0732">Signal</keyword>
<dbReference type="EC" id="3.2.1.52" evidence="7"/>
<evidence type="ECO:0000259" key="10">
    <source>
        <dbReference type="Pfam" id="PF00728"/>
    </source>
</evidence>
<sequence length="621" mass="70105">MKISIAAAIGLLALAVSSEAVKVNPLPKPVHIKWGTSGPIRVANNFRITGTRHEILNKAYARTASLIKEERWIPQSWEQPIPEFPPFPTLEKRGDENEEVEAFKNGGSRRALSTINVHVSDTKADLQHGVDESYTLDITASGKGQITAKTIWGALHGLSTLEQIVIDDGKHGLVIEQPVHIEDAPKYTHRGVMYDTARNFNSIRSLRKQIDALAWAKLNVFHWHITDTQSWPLEIKKHPQMTKDAYSPREIYTQKEIKKLVEYGRERGVRIIPEIDLPGHSSSGWLQVDKKAVTCADSWWDNDGWTHHSAVQPNPGQLDISYEGTYKLIKDVYDETAKLFTDNVFHVGSDELNTYCYNYSSSAMDWFKQRPGATYSDFAQYYLEKALPIYNDKPSRRLMMWEDIILSHEMPAKDVPKSIIMQSWNKGVENIKTLTSKGYDVVVSSADFLYLDCGNGGYVTNDPRYNVNEPPALPKAIADAFEANPSAYTPTTVNYGGAGASWCAPYKTWQRIYSYDFTKGLTEEEAKHVIGAEAALWSEQSDDAVVDAKVWPRAGALAELLWSGNRDEEGWKRTTELSTRIFDFRERLLSRGLAPAPVVPKYCIQHPHHCDLFRNQTAFGK</sequence>
<evidence type="ECO:0000256" key="2">
    <source>
        <dbReference type="ARBA" id="ARBA00006285"/>
    </source>
</evidence>
<keyword evidence="4 7" id="KW-0378">Hydrolase</keyword>
<dbReference type="RefSeq" id="XP_021875611.1">
    <property type="nucleotide sequence ID" value="XM_022028254.1"/>
</dbReference>
<dbReference type="GeneID" id="33570097"/>
<dbReference type="PRINTS" id="PR00738">
    <property type="entry name" value="GLHYDRLASE20"/>
</dbReference>